<dbReference type="AlphaFoldDB" id="A0A845DSZ2"/>
<reference evidence="4 5" key="1">
    <citation type="submission" date="2019-11" db="EMBL/GenBank/DDBJ databases">
        <title>Genome sequences of 17 halophilic strains isolated from different environments.</title>
        <authorList>
            <person name="Furrow R.E."/>
        </authorList>
    </citation>
    <scope>NUCLEOTIDE SEQUENCE [LARGE SCALE GENOMIC DNA]</scope>
    <source>
        <strain evidence="4 5">22511_23_Filter</strain>
    </source>
</reference>
<dbReference type="Pfam" id="PF13556">
    <property type="entry name" value="HTH_30"/>
    <property type="match status" value="1"/>
</dbReference>
<comment type="caution">
    <text evidence="4">The sequence shown here is derived from an EMBL/GenBank/DDBJ whole genome shotgun (WGS) entry which is preliminary data.</text>
</comment>
<proteinExistence type="inferred from homology"/>
<sequence>MEVKDRILQAEDIHKATELLSSKLGKPVIIENKNFELIAYSSTHDDFDQTQQKTILSKKCPIFIIDRLKKEGIVQRLEMQPDPIRVHPMEELGFQQRVVVAARHLNHTMGYVWVQEADQLLDDTDFQFLEDITNHIGKLIYDQFMRDNAKEGRKEELLWQLLQHEYGSESQFRHEAGLAKLNLAERFSVVVFSVTAPQYKSMLDDLLQTVHRFRISRPMYVLKTEFQLILLVEGRADNRFSSRATARDFIEEVKKETGEEAFYHFLIGVGKEYTTLSLMRKSFLEALEVIETANFINPRPETMPREFATLGLYRYLAALYEKNSSEDYYSEDLLALMKNDMDKQTELLLTLETYLANNGKGKQTAGELFIHPNTLNYRIKQIQEMTTIDFQDFNMKAYLYTELLLLNNVEHYYKRYQSALRS</sequence>
<evidence type="ECO:0000259" key="2">
    <source>
        <dbReference type="Pfam" id="PF13556"/>
    </source>
</evidence>
<evidence type="ECO:0000256" key="1">
    <source>
        <dbReference type="ARBA" id="ARBA00006754"/>
    </source>
</evidence>
<evidence type="ECO:0000313" key="4">
    <source>
        <dbReference type="EMBL" id="MYL20526.1"/>
    </source>
</evidence>
<dbReference type="PANTHER" id="PTHR33744:SF1">
    <property type="entry name" value="DNA-BINDING TRANSCRIPTIONAL ACTIVATOR ADER"/>
    <property type="match status" value="1"/>
</dbReference>
<dbReference type="Gene3D" id="1.10.10.2840">
    <property type="entry name" value="PucR C-terminal helix-turn-helix domain"/>
    <property type="match status" value="1"/>
</dbReference>
<evidence type="ECO:0008006" key="6">
    <source>
        <dbReference type="Google" id="ProtNLM"/>
    </source>
</evidence>
<dbReference type="InterPro" id="IPR025736">
    <property type="entry name" value="PucR_C-HTH_dom"/>
</dbReference>
<comment type="similarity">
    <text evidence="1">Belongs to the CdaR family.</text>
</comment>
<dbReference type="EMBL" id="WMET01000002">
    <property type="protein sequence ID" value="MYL20526.1"/>
    <property type="molecule type" value="Genomic_DNA"/>
</dbReference>
<dbReference type="Proteomes" id="UP000460949">
    <property type="component" value="Unassembled WGS sequence"/>
</dbReference>
<dbReference type="InterPro" id="IPR042070">
    <property type="entry name" value="PucR_C-HTH_sf"/>
</dbReference>
<dbReference type="OrthoDB" id="9792148at2"/>
<feature type="domain" description="PucR C-terminal helix-turn-helix" evidence="2">
    <location>
        <begin position="347"/>
        <end position="404"/>
    </location>
</feature>
<organism evidence="4 5">
    <name type="scientific">Halobacillus litoralis</name>
    <dbReference type="NCBI Taxonomy" id="45668"/>
    <lineage>
        <taxon>Bacteria</taxon>
        <taxon>Bacillati</taxon>
        <taxon>Bacillota</taxon>
        <taxon>Bacilli</taxon>
        <taxon>Bacillales</taxon>
        <taxon>Bacillaceae</taxon>
        <taxon>Halobacillus</taxon>
    </lineage>
</organism>
<dbReference type="InterPro" id="IPR041522">
    <property type="entry name" value="CdaR_GGDEF"/>
</dbReference>
<evidence type="ECO:0000313" key="5">
    <source>
        <dbReference type="Proteomes" id="UP000460949"/>
    </source>
</evidence>
<dbReference type="InterPro" id="IPR051448">
    <property type="entry name" value="CdaR-like_regulators"/>
</dbReference>
<dbReference type="PANTHER" id="PTHR33744">
    <property type="entry name" value="CARBOHYDRATE DIACID REGULATOR"/>
    <property type="match status" value="1"/>
</dbReference>
<accession>A0A845DSZ2</accession>
<gene>
    <name evidence="4" type="ORF">GLW04_11535</name>
</gene>
<feature type="domain" description="CdaR GGDEF-like" evidence="3">
    <location>
        <begin position="168"/>
        <end position="291"/>
    </location>
</feature>
<name>A0A845DSZ2_9BACI</name>
<dbReference type="Pfam" id="PF17853">
    <property type="entry name" value="GGDEF_2"/>
    <property type="match status" value="1"/>
</dbReference>
<evidence type="ECO:0000259" key="3">
    <source>
        <dbReference type="Pfam" id="PF17853"/>
    </source>
</evidence>
<protein>
    <recommendedName>
        <fullName evidence="6">PucR family transcriptional regulator</fullName>
    </recommendedName>
</protein>